<dbReference type="InterPro" id="IPR032675">
    <property type="entry name" value="LRR_dom_sf"/>
</dbReference>
<dbReference type="Proteomes" id="UP000283530">
    <property type="component" value="Unassembled WGS sequence"/>
</dbReference>
<name>A0A3S3PD02_9MAGN</name>
<evidence type="ECO:0000256" key="3">
    <source>
        <dbReference type="ARBA" id="ARBA00022737"/>
    </source>
</evidence>
<dbReference type="Pfam" id="PF13855">
    <property type="entry name" value="LRR_8"/>
    <property type="match status" value="1"/>
</dbReference>
<keyword evidence="5" id="KW-0547">Nucleotide-binding</keyword>
<evidence type="ECO:0000256" key="2">
    <source>
        <dbReference type="ARBA" id="ARBA00022614"/>
    </source>
</evidence>
<dbReference type="FunFam" id="3.40.50.300:FF:001091">
    <property type="entry name" value="Probable disease resistance protein At1g61300"/>
    <property type="match status" value="1"/>
</dbReference>
<keyword evidence="9" id="KW-1185">Reference proteome</keyword>
<dbReference type="InterPro" id="IPR050905">
    <property type="entry name" value="Plant_NBS-LRR"/>
</dbReference>
<sequence length="1032" mass="117778">MRTEVQLNFRFMGDLAGLVHLLFRLLNIKERGYLSQQLSSKTITQKGFLLNLEIFNDNVGGPYFQWNLNSLNVNGRLFIIGFQGGTITVANLGCMLAKAPYCASQILKCYGKMLFCRMLLYEVDLLFKHLKDSQKLQIEDFYHIKEFLSTSLYHTSLKARHVAYGLMASTHNFLTVSLDGAATEGVKALCFFLSRQIDYQKQLKQKMEALESRMRALIARYDDIMKELERAKLHGGSASNEVTNWLQEVESMKQKVSDTQRNFTEQKNYQKRRFPNYYRRRKTSKKSSILIDQVEKLITDGKFENGVTIEPLPLASNALPTVPIRAKIVDLTKREILDCILGTEKKIIGVHGMGGVGKTTIMRNIHNDLSQQSESKHFDCFIWINVSNDVDVNKLQRKIAKQLDIDMKEDDDENDRASKIFNALKRRKKFLLILDDMWKQFDLDEVGIPIPSEENGCKVVLTTRNKGICGQMQAHAIEVRVLSGEESWEFFKDIVVVGGVTLSEDIESLARDVAKECCNLPLAIKTVGGSMCGVDNVKVWKDRLKDLKEANGEFKDIDKVLVALRFSYTQLHDRVLQSCFLFCSLYPEDHEITANELIDNWICEGLIDKRGTREEDINKGHTILNQLIKVSMLEKCKYHGRKIRVGDEDEICVKMHDLIRDMAIDIKRAENPRSLIYAGRQLEDIPAELPELPEDAIRISLMHNDIEVLSGEPNCQHLLTLFIQYNPLQKISPDSYFNHMCSLRVLNLSSTNIESLPNSVSNLKNLRALILTWCFGLEEVPSLEKLEKLRVLDLNSTNIRELPSGVEAMVYLQRLDLDSTKQLRVFPAGIIPRLSHLEELTMGGSRWKWSSKIGEGAGIEEIMNSTRMAILNIQFEESNKWQTMKRFCLAVGRSVLAAPMVECSCVEIGGCDLIGEENRLLLPDTTQRLVISYCQISSLWHFTRLLHKSELFHCEIEGCDNMDYLMAEEEPLLPEIKELEIIDIPELLVLCKGIPSPDALKSLESLHVGYCGELKYLLPARLLQQLRCLKSI</sequence>
<dbReference type="PROSITE" id="PS51450">
    <property type="entry name" value="LRR"/>
    <property type="match status" value="1"/>
</dbReference>
<evidence type="ECO:0000313" key="8">
    <source>
        <dbReference type="EMBL" id="RWR88054.1"/>
    </source>
</evidence>
<evidence type="ECO:0000256" key="5">
    <source>
        <dbReference type="ARBA" id="ARBA00022840"/>
    </source>
</evidence>
<reference evidence="8 9" key="1">
    <citation type="journal article" date="2019" name="Nat. Plants">
        <title>Stout camphor tree genome fills gaps in understanding of flowering plant genome evolution.</title>
        <authorList>
            <person name="Chaw S.M."/>
            <person name="Liu Y.C."/>
            <person name="Wu Y.W."/>
            <person name="Wang H.Y."/>
            <person name="Lin C.I."/>
            <person name="Wu C.S."/>
            <person name="Ke H.M."/>
            <person name="Chang L.Y."/>
            <person name="Hsu C.Y."/>
            <person name="Yang H.T."/>
            <person name="Sudianto E."/>
            <person name="Hsu M.H."/>
            <person name="Wu K.P."/>
            <person name="Wang L.N."/>
            <person name="Leebens-Mack J.H."/>
            <person name="Tsai I.J."/>
        </authorList>
    </citation>
    <scope>NUCLEOTIDE SEQUENCE [LARGE SCALE GENOMIC DNA]</scope>
    <source>
        <strain evidence="9">cv. Chaw 1501</strain>
        <tissue evidence="8">Young leaves</tissue>
    </source>
</reference>
<evidence type="ECO:0000256" key="4">
    <source>
        <dbReference type="ARBA" id="ARBA00022821"/>
    </source>
</evidence>
<dbReference type="SMART" id="SM00382">
    <property type="entry name" value="AAA"/>
    <property type="match status" value="1"/>
</dbReference>
<proteinExistence type="inferred from homology"/>
<dbReference type="PRINTS" id="PR00364">
    <property type="entry name" value="DISEASERSIST"/>
</dbReference>
<keyword evidence="2" id="KW-0433">Leucine-rich repeat</keyword>
<dbReference type="GO" id="GO:0006952">
    <property type="term" value="P:defense response"/>
    <property type="evidence" value="ECO:0007669"/>
    <property type="project" value="UniProtKB-KW"/>
</dbReference>
<dbReference type="InterPro" id="IPR003593">
    <property type="entry name" value="AAA+_ATPase"/>
</dbReference>
<dbReference type="PANTHER" id="PTHR33463">
    <property type="entry name" value="NB-ARC DOMAIN-CONTAINING PROTEIN-RELATED"/>
    <property type="match status" value="1"/>
</dbReference>
<feature type="domain" description="AAA+ ATPase" evidence="7">
    <location>
        <begin position="344"/>
        <end position="501"/>
    </location>
</feature>
<dbReference type="Gene3D" id="3.40.50.300">
    <property type="entry name" value="P-loop containing nucleotide triphosphate hydrolases"/>
    <property type="match status" value="1"/>
</dbReference>
<dbReference type="InterPro" id="IPR003591">
    <property type="entry name" value="Leu-rich_rpt_typical-subtyp"/>
</dbReference>
<dbReference type="GO" id="GO:0043531">
    <property type="term" value="F:ADP binding"/>
    <property type="evidence" value="ECO:0007669"/>
    <property type="project" value="InterPro"/>
</dbReference>
<protein>
    <submittedName>
        <fullName evidence="8">Putative disease resistance protein isoform X2</fullName>
    </submittedName>
</protein>
<dbReference type="InterPro" id="IPR042197">
    <property type="entry name" value="Apaf_helical"/>
</dbReference>
<dbReference type="Gene3D" id="1.10.8.430">
    <property type="entry name" value="Helical domain of apoptotic protease-activating factors"/>
    <property type="match status" value="1"/>
</dbReference>
<evidence type="ECO:0000256" key="6">
    <source>
        <dbReference type="SAM" id="Coils"/>
    </source>
</evidence>
<evidence type="ECO:0000313" key="9">
    <source>
        <dbReference type="Proteomes" id="UP000283530"/>
    </source>
</evidence>
<dbReference type="Pfam" id="PF23559">
    <property type="entry name" value="WHD_DRP"/>
    <property type="match status" value="1"/>
</dbReference>
<dbReference type="InterPro" id="IPR058922">
    <property type="entry name" value="WHD_DRP"/>
</dbReference>
<dbReference type="SUPFAM" id="SSF52058">
    <property type="entry name" value="L domain-like"/>
    <property type="match status" value="1"/>
</dbReference>
<feature type="coiled-coil region" evidence="6">
    <location>
        <begin position="200"/>
        <end position="262"/>
    </location>
</feature>
<evidence type="ECO:0000256" key="1">
    <source>
        <dbReference type="ARBA" id="ARBA00008894"/>
    </source>
</evidence>
<dbReference type="SMART" id="SM00369">
    <property type="entry name" value="LRR_TYP"/>
    <property type="match status" value="2"/>
</dbReference>
<comment type="caution">
    <text evidence="8">The sequence shown here is derived from an EMBL/GenBank/DDBJ whole genome shotgun (WGS) entry which is preliminary data.</text>
</comment>
<comment type="similarity">
    <text evidence="1">Belongs to the disease resistance NB-LRR family.</text>
</comment>
<dbReference type="Pfam" id="PF00931">
    <property type="entry name" value="NB-ARC"/>
    <property type="match status" value="1"/>
</dbReference>
<dbReference type="FunFam" id="1.10.10.10:FF:000322">
    <property type="entry name" value="Probable disease resistance protein At1g63360"/>
    <property type="match status" value="1"/>
</dbReference>
<dbReference type="GO" id="GO:0005524">
    <property type="term" value="F:ATP binding"/>
    <property type="evidence" value="ECO:0007669"/>
    <property type="project" value="UniProtKB-KW"/>
</dbReference>
<evidence type="ECO:0000259" key="7">
    <source>
        <dbReference type="SMART" id="SM00382"/>
    </source>
</evidence>
<dbReference type="EMBL" id="QPKB01000007">
    <property type="protein sequence ID" value="RWR88054.1"/>
    <property type="molecule type" value="Genomic_DNA"/>
</dbReference>
<keyword evidence="3" id="KW-0677">Repeat</keyword>
<keyword evidence="6" id="KW-0175">Coiled coil</keyword>
<dbReference type="SUPFAM" id="SSF52540">
    <property type="entry name" value="P-loop containing nucleoside triphosphate hydrolases"/>
    <property type="match status" value="1"/>
</dbReference>
<dbReference type="PANTHER" id="PTHR33463:SF187">
    <property type="entry name" value="AND NB-ARC DOMAIN DISEASE RESISTANCE PROTEIN, PUTATIVE-RELATED"/>
    <property type="match status" value="1"/>
</dbReference>
<keyword evidence="4" id="KW-0611">Plant defense</keyword>
<dbReference type="Gene3D" id="3.80.10.10">
    <property type="entry name" value="Ribonuclease Inhibitor"/>
    <property type="match status" value="1"/>
</dbReference>
<dbReference type="InterPro" id="IPR027417">
    <property type="entry name" value="P-loop_NTPase"/>
</dbReference>
<gene>
    <name evidence="8" type="ORF">CKAN_01703500</name>
</gene>
<keyword evidence="5" id="KW-0067">ATP-binding</keyword>
<organism evidence="8 9">
    <name type="scientific">Cinnamomum micranthum f. kanehirae</name>
    <dbReference type="NCBI Taxonomy" id="337451"/>
    <lineage>
        <taxon>Eukaryota</taxon>
        <taxon>Viridiplantae</taxon>
        <taxon>Streptophyta</taxon>
        <taxon>Embryophyta</taxon>
        <taxon>Tracheophyta</taxon>
        <taxon>Spermatophyta</taxon>
        <taxon>Magnoliopsida</taxon>
        <taxon>Magnoliidae</taxon>
        <taxon>Laurales</taxon>
        <taxon>Lauraceae</taxon>
        <taxon>Cinnamomum</taxon>
    </lineage>
</organism>
<accession>A0A3S3PD02</accession>
<dbReference type="AlphaFoldDB" id="A0A3S3PD02"/>
<dbReference type="InterPro" id="IPR002182">
    <property type="entry name" value="NB-ARC"/>
</dbReference>
<dbReference type="InterPro" id="IPR001611">
    <property type="entry name" value="Leu-rich_rpt"/>
</dbReference>
<dbReference type="OrthoDB" id="1926275at2759"/>